<comment type="subcellular location">
    <subcellularLocation>
        <location evidence="1">Cell membrane</location>
        <topology evidence="1">Multi-pass membrane protein</topology>
    </subcellularLocation>
</comment>
<dbReference type="Pfam" id="PF00563">
    <property type="entry name" value="EAL"/>
    <property type="match status" value="1"/>
</dbReference>
<proteinExistence type="predicted"/>
<evidence type="ECO:0000256" key="7">
    <source>
        <dbReference type="ARBA" id="ARBA00023136"/>
    </source>
</evidence>
<evidence type="ECO:0000256" key="3">
    <source>
        <dbReference type="ARBA" id="ARBA00022475"/>
    </source>
</evidence>
<keyword evidence="4" id="KW-0762">Sugar transport</keyword>
<dbReference type="CDD" id="cd01948">
    <property type="entry name" value="EAL"/>
    <property type="match status" value="1"/>
</dbReference>
<feature type="transmembrane region" description="Helical" evidence="8">
    <location>
        <begin position="220"/>
        <end position="240"/>
    </location>
</feature>
<feature type="transmembrane region" description="Helical" evidence="8">
    <location>
        <begin position="130"/>
        <end position="155"/>
    </location>
</feature>
<dbReference type="SMART" id="SM00052">
    <property type="entry name" value="EAL"/>
    <property type="match status" value="1"/>
</dbReference>
<sequence length="643" mass="73064">MNVLVIFRELTDLLESLSLKDTFVFNGNEIYQLYFFLIPLFVNLSLSNLLAKEKNLDSISTILISMVCFFRVSGFLRIDDSTQLVSSNGSILTSILCTWIAIALLQYFSKIPQFRFIPHQGNINPRLRNTLNLTLPALLTVVSFEAIGQFLGWIANIDINMIQTSQMSAIQEIILYKLISLFTWYFGLHGEHSADGIFRLINNIPSTQVYSIQLKSFHDLFMNIGGAGSTFIVPFLILLNKSTTPFKSIAQLSLIFSFFNVNEILLFGLPILLNPLFAIPFILAPFVNMAIALTAIHFGAFSISLHPIHWMLPPIYSAYVATDGSVWAMVTQLFCIITDGLIYFPFLVLASRQYYTPLHLLKLFGEDAYSFINEEIDRQQERLFLAKQKSAMNDMTAAQKILRQFQGGRFILYFQPKVDASSLKLLGLEALLRFEDSKGKIVPPTFLPILYQQGLSKVIDKKVVSMAFSQILKWRRMGLQVPPIAINFDKEFLLDRKAIKEFISQANKNKTRFYIEITEHTYTVEWKTLQLVIRELRSAGHRISIDDFGAGYSSLNSLLVLEADEIKLDRKLVIAHEIDAERGRMLLASTIQLCHDLGFLVVAEGVETFFQLQLLQSYGVEVIQGYYVGKPMPSDEVCQLFIS</sequence>
<gene>
    <name evidence="11" type="ORF">PMH09_15755</name>
</gene>
<feature type="transmembrane region" description="Helical" evidence="8">
    <location>
        <begin position="90"/>
        <end position="109"/>
    </location>
</feature>
<feature type="transmembrane region" description="Helical" evidence="8">
    <location>
        <begin position="58"/>
        <end position="78"/>
    </location>
</feature>
<reference evidence="11 12" key="1">
    <citation type="submission" date="2023-01" db="EMBL/GenBank/DDBJ databases">
        <title>Novel diversity within Roseofilum (Cyanobacteria; Desertifilaceae) from marine benthic mats with descriptions of four novel species.</title>
        <authorList>
            <person name="Wang Y."/>
            <person name="Berthold D.E."/>
            <person name="Hu J."/>
            <person name="Lefler F.W."/>
            <person name="Laughinghouse H.D. IV."/>
        </authorList>
    </citation>
    <scope>NUCLEOTIDE SEQUENCE [LARGE SCALE GENOMIC DNA]</scope>
    <source>
        <strain evidence="11 12">BLCC-M143</strain>
    </source>
</reference>
<dbReference type="InterPro" id="IPR050706">
    <property type="entry name" value="Cyclic-di-GMP_PDE-like"/>
</dbReference>
<feature type="domain" description="EAL" evidence="9">
    <location>
        <begin position="394"/>
        <end position="643"/>
    </location>
</feature>
<dbReference type="InterPro" id="IPR003352">
    <property type="entry name" value="PTS_EIIC"/>
</dbReference>
<keyword evidence="2" id="KW-0813">Transport</keyword>
<dbReference type="Proteomes" id="UP001232992">
    <property type="component" value="Unassembled WGS sequence"/>
</dbReference>
<dbReference type="InterPro" id="IPR004501">
    <property type="entry name" value="PTS_EIIC_3"/>
</dbReference>
<organism evidence="11 12">
    <name type="scientific">Roseofilum casamattae BLCC-M143</name>
    <dbReference type="NCBI Taxonomy" id="3022442"/>
    <lineage>
        <taxon>Bacteria</taxon>
        <taxon>Bacillati</taxon>
        <taxon>Cyanobacteriota</taxon>
        <taxon>Cyanophyceae</taxon>
        <taxon>Desertifilales</taxon>
        <taxon>Desertifilaceae</taxon>
        <taxon>Roseofilum</taxon>
        <taxon>Roseofilum casamattae</taxon>
    </lineage>
</organism>
<evidence type="ECO:0000256" key="6">
    <source>
        <dbReference type="ARBA" id="ARBA00022989"/>
    </source>
</evidence>
<dbReference type="RefSeq" id="WP_283759297.1">
    <property type="nucleotide sequence ID" value="NZ_JAQOSQ010000017.1"/>
</dbReference>
<feature type="transmembrane region" description="Helical" evidence="8">
    <location>
        <begin position="279"/>
        <end position="305"/>
    </location>
</feature>
<evidence type="ECO:0000259" key="10">
    <source>
        <dbReference type="PROSITE" id="PS51105"/>
    </source>
</evidence>
<dbReference type="InterPro" id="IPR035919">
    <property type="entry name" value="EAL_sf"/>
</dbReference>
<evidence type="ECO:0000256" key="1">
    <source>
        <dbReference type="ARBA" id="ARBA00004651"/>
    </source>
</evidence>
<feature type="transmembrane region" description="Helical" evidence="8">
    <location>
        <begin position="31"/>
        <end position="51"/>
    </location>
</feature>
<keyword evidence="12" id="KW-1185">Reference proteome</keyword>
<keyword evidence="6 8" id="KW-1133">Transmembrane helix</keyword>
<evidence type="ECO:0000256" key="8">
    <source>
        <dbReference type="SAM" id="Phobius"/>
    </source>
</evidence>
<dbReference type="InterPro" id="IPR001633">
    <property type="entry name" value="EAL_dom"/>
</dbReference>
<dbReference type="Gene3D" id="3.20.20.450">
    <property type="entry name" value="EAL domain"/>
    <property type="match status" value="1"/>
</dbReference>
<evidence type="ECO:0000313" key="12">
    <source>
        <dbReference type="Proteomes" id="UP001232992"/>
    </source>
</evidence>
<evidence type="ECO:0000256" key="2">
    <source>
        <dbReference type="ARBA" id="ARBA00022448"/>
    </source>
</evidence>
<comment type="caution">
    <text evidence="11">The sequence shown here is derived from an EMBL/GenBank/DDBJ whole genome shotgun (WGS) entry which is preliminary data.</text>
</comment>
<keyword evidence="7 8" id="KW-0472">Membrane</keyword>
<dbReference type="Pfam" id="PF02378">
    <property type="entry name" value="PTS_EIIC"/>
    <property type="match status" value="1"/>
</dbReference>
<dbReference type="PANTHER" id="PTHR33121">
    <property type="entry name" value="CYCLIC DI-GMP PHOSPHODIESTERASE PDEF"/>
    <property type="match status" value="1"/>
</dbReference>
<dbReference type="PROSITE" id="PS51105">
    <property type="entry name" value="PTS_EIIC_TYPE_3"/>
    <property type="match status" value="1"/>
</dbReference>
<name>A0ABT7C0Q2_9CYAN</name>
<dbReference type="EMBL" id="JAQOSQ010000017">
    <property type="protein sequence ID" value="MDJ1184642.1"/>
    <property type="molecule type" value="Genomic_DNA"/>
</dbReference>
<keyword evidence="3" id="KW-1003">Cell membrane</keyword>
<feature type="domain" description="PTS EIIC type-3" evidence="10">
    <location>
        <begin position="1"/>
        <end position="346"/>
    </location>
</feature>
<evidence type="ECO:0000256" key="4">
    <source>
        <dbReference type="ARBA" id="ARBA00022597"/>
    </source>
</evidence>
<protein>
    <submittedName>
        <fullName evidence="11">EAL domain-containing protein</fullName>
    </submittedName>
</protein>
<dbReference type="PROSITE" id="PS50883">
    <property type="entry name" value="EAL"/>
    <property type="match status" value="1"/>
</dbReference>
<accession>A0ABT7C0Q2</accession>
<evidence type="ECO:0000313" key="11">
    <source>
        <dbReference type="EMBL" id="MDJ1184642.1"/>
    </source>
</evidence>
<dbReference type="SUPFAM" id="SSF141868">
    <property type="entry name" value="EAL domain-like"/>
    <property type="match status" value="1"/>
</dbReference>
<dbReference type="PANTHER" id="PTHR33121:SF70">
    <property type="entry name" value="SIGNALING PROTEIN YKOW"/>
    <property type="match status" value="1"/>
</dbReference>
<evidence type="ECO:0000256" key="5">
    <source>
        <dbReference type="ARBA" id="ARBA00022692"/>
    </source>
</evidence>
<keyword evidence="5 8" id="KW-0812">Transmembrane</keyword>
<evidence type="ECO:0000259" key="9">
    <source>
        <dbReference type="PROSITE" id="PS50883"/>
    </source>
</evidence>
<feature type="transmembrane region" description="Helical" evidence="8">
    <location>
        <begin position="326"/>
        <end position="350"/>
    </location>
</feature>